<evidence type="ECO:0000259" key="11">
    <source>
        <dbReference type="Pfam" id="PF11527"/>
    </source>
</evidence>
<proteinExistence type="inferred from homology"/>
<dbReference type="InterPro" id="IPR038888">
    <property type="entry name" value="CFAP36"/>
</dbReference>
<evidence type="ECO:0000256" key="6">
    <source>
        <dbReference type="ARBA" id="ARBA00023054"/>
    </source>
</evidence>
<feature type="compositionally biased region" description="Polar residues" evidence="10">
    <location>
        <begin position="275"/>
        <end position="284"/>
    </location>
</feature>
<keyword evidence="6" id="KW-0175">Coiled coil</keyword>
<evidence type="ECO:0000256" key="3">
    <source>
        <dbReference type="ARBA" id="ARBA00007460"/>
    </source>
</evidence>
<protein>
    <recommendedName>
        <fullName evidence="4">Cilia- and flagella-associated protein 36</fullName>
    </recommendedName>
    <alternativeName>
        <fullName evidence="9">Coiled-coil domain-containing protein 104</fullName>
    </alternativeName>
</protein>
<evidence type="ECO:0000313" key="12">
    <source>
        <dbReference type="EMBL" id="KAK8875775.1"/>
    </source>
</evidence>
<feature type="compositionally biased region" description="Polar residues" evidence="10">
    <location>
        <begin position="199"/>
        <end position="226"/>
    </location>
</feature>
<evidence type="ECO:0000313" key="13">
    <source>
        <dbReference type="Proteomes" id="UP001470230"/>
    </source>
</evidence>
<feature type="compositionally biased region" description="Acidic residues" evidence="10">
    <location>
        <begin position="342"/>
        <end position="359"/>
    </location>
</feature>
<feature type="region of interest" description="Disordered" evidence="10">
    <location>
        <begin position="334"/>
        <end position="359"/>
    </location>
</feature>
<keyword evidence="8" id="KW-0966">Cell projection</keyword>
<feature type="compositionally biased region" description="Basic residues" evidence="10">
    <location>
        <begin position="254"/>
        <end position="271"/>
    </location>
</feature>
<feature type="compositionally biased region" description="Polar residues" evidence="10">
    <location>
        <begin position="312"/>
        <end position="322"/>
    </location>
</feature>
<feature type="compositionally biased region" description="Basic residues" evidence="10">
    <location>
        <begin position="290"/>
        <end position="299"/>
    </location>
</feature>
<dbReference type="InterPro" id="IPR023379">
    <property type="entry name" value="BART_dom"/>
</dbReference>
<evidence type="ECO:0000256" key="8">
    <source>
        <dbReference type="ARBA" id="ARBA00023273"/>
    </source>
</evidence>
<feature type="compositionally biased region" description="Basic and acidic residues" evidence="10">
    <location>
        <begin position="301"/>
        <end position="311"/>
    </location>
</feature>
<gene>
    <name evidence="12" type="ORF">M9Y10_005950</name>
</gene>
<dbReference type="InterPro" id="IPR042541">
    <property type="entry name" value="BART_sf"/>
</dbReference>
<feature type="region of interest" description="Disordered" evidence="10">
    <location>
        <begin position="181"/>
        <end position="322"/>
    </location>
</feature>
<comment type="subcellular location">
    <subcellularLocation>
        <location evidence="1">Cell projection</location>
        <location evidence="1">Cilium</location>
    </subcellularLocation>
    <subcellularLocation>
        <location evidence="2">Cytoplasm</location>
    </subcellularLocation>
</comment>
<sequence length="410" mass="47395">MSKYQTDREIFYGICKFFSSKAWWRPIIEFIYSNSRSFQNSFEYSTEDEHNVYIKFMDMVTDLVDNYMCSKLHISSDAFENFMSQFLTEPNDKAIVIFDTLKHATNYNEFCKQMHLCNIRIENSITRALLKFSEDESINSTDELAVFVAKQIEKDQNNEIDDLVHKACVQTKKLMGISVLNSSPKRLDPKPSSIEAKSKISSTQLSKVFSTPTKSAPIESESSLIDSKNENDKCDESKNQIEQNEPMSKIEKEKHKKHKHSHKSRHSHSKLNKTVELNESNENDSNVDKKNRKSKHSKKVPQPEKYAESNENKQVVQIVSNENKNDQKVKIINIENNSNENYDNESSDISELSDEEESEDDLMSTLKRHRSQIKNNSTLKGSFLRPPLMPINRLNNPQKKTCVSIIIDSP</sequence>
<keyword evidence="13" id="KW-1185">Reference proteome</keyword>
<organism evidence="12 13">
    <name type="scientific">Tritrichomonas musculus</name>
    <dbReference type="NCBI Taxonomy" id="1915356"/>
    <lineage>
        <taxon>Eukaryota</taxon>
        <taxon>Metamonada</taxon>
        <taxon>Parabasalia</taxon>
        <taxon>Tritrichomonadida</taxon>
        <taxon>Tritrichomonadidae</taxon>
        <taxon>Tritrichomonas</taxon>
    </lineage>
</organism>
<evidence type="ECO:0000256" key="1">
    <source>
        <dbReference type="ARBA" id="ARBA00004138"/>
    </source>
</evidence>
<evidence type="ECO:0000256" key="10">
    <source>
        <dbReference type="SAM" id="MobiDB-lite"/>
    </source>
</evidence>
<comment type="caution">
    <text evidence="12">The sequence shown here is derived from an EMBL/GenBank/DDBJ whole genome shotgun (WGS) entry which is preliminary data.</text>
</comment>
<evidence type="ECO:0000256" key="7">
    <source>
        <dbReference type="ARBA" id="ARBA00023069"/>
    </source>
</evidence>
<dbReference type="EMBL" id="JAPFFF010000012">
    <property type="protein sequence ID" value="KAK8875775.1"/>
    <property type="molecule type" value="Genomic_DNA"/>
</dbReference>
<evidence type="ECO:0000256" key="5">
    <source>
        <dbReference type="ARBA" id="ARBA00022490"/>
    </source>
</evidence>
<keyword evidence="7" id="KW-0969">Cilium</keyword>
<evidence type="ECO:0000256" key="2">
    <source>
        <dbReference type="ARBA" id="ARBA00004496"/>
    </source>
</evidence>
<dbReference type="Proteomes" id="UP001470230">
    <property type="component" value="Unassembled WGS sequence"/>
</dbReference>
<feature type="compositionally biased region" description="Basic and acidic residues" evidence="10">
    <location>
        <begin position="227"/>
        <end position="239"/>
    </location>
</feature>
<evidence type="ECO:0000256" key="4">
    <source>
        <dbReference type="ARBA" id="ARBA00021815"/>
    </source>
</evidence>
<dbReference type="PANTHER" id="PTHR21532">
    <property type="entry name" value="PHOSPHODIESTERASE HL"/>
    <property type="match status" value="1"/>
</dbReference>
<dbReference type="Gene3D" id="1.20.1520.10">
    <property type="entry name" value="ADP-ribosylation factor-like 2-binding protein, domain"/>
    <property type="match status" value="1"/>
</dbReference>
<name>A0ABR2JDE9_9EUKA</name>
<keyword evidence="5" id="KW-0963">Cytoplasm</keyword>
<comment type="similarity">
    <text evidence="3">Belongs to the CFAP36 family.</text>
</comment>
<dbReference type="PANTHER" id="PTHR21532:SF0">
    <property type="entry name" value="CILIA- AND FLAGELLA-ASSOCIATED PROTEIN 36"/>
    <property type="match status" value="1"/>
</dbReference>
<accession>A0ABR2JDE9</accession>
<feature type="domain" description="BART" evidence="11">
    <location>
        <begin position="8"/>
        <end position="122"/>
    </location>
</feature>
<reference evidence="12 13" key="1">
    <citation type="submission" date="2024-04" db="EMBL/GenBank/DDBJ databases">
        <title>Tritrichomonas musculus Genome.</title>
        <authorList>
            <person name="Alves-Ferreira E."/>
            <person name="Grigg M."/>
            <person name="Lorenzi H."/>
            <person name="Galac M."/>
        </authorList>
    </citation>
    <scope>NUCLEOTIDE SEQUENCE [LARGE SCALE GENOMIC DNA]</scope>
    <source>
        <strain evidence="12 13">EAF2021</strain>
    </source>
</reference>
<evidence type="ECO:0000256" key="9">
    <source>
        <dbReference type="ARBA" id="ARBA00031593"/>
    </source>
</evidence>
<dbReference type="Pfam" id="PF11527">
    <property type="entry name" value="ARL2_Bind_BART"/>
    <property type="match status" value="1"/>
</dbReference>